<dbReference type="SUPFAM" id="SSF53850">
    <property type="entry name" value="Periplasmic binding protein-like II"/>
    <property type="match status" value="1"/>
</dbReference>
<evidence type="ECO:0000256" key="2">
    <source>
        <dbReference type="SAM" id="SignalP"/>
    </source>
</evidence>
<dbReference type="PROSITE" id="PS51257">
    <property type="entry name" value="PROKAR_LIPOPROTEIN"/>
    <property type="match status" value="1"/>
</dbReference>
<reference evidence="4" key="2">
    <citation type="submission" date="2021-04" db="EMBL/GenBank/DDBJ databases">
        <authorList>
            <person name="Gilroy R."/>
        </authorList>
    </citation>
    <scope>NUCLEOTIDE SEQUENCE</scope>
    <source>
        <strain evidence="4">CHK199-9574</strain>
    </source>
</reference>
<keyword evidence="1 2" id="KW-0732">Signal</keyword>
<feature type="signal peptide" evidence="2">
    <location>
        <begin position="1"/>
        <end position="22"/>
    </location>
</feature>
<reference evidence="4" key="1">
    <citation type="journal article" date="2021" name="PeerJ">
        <title>Extensive microbial diversity within the chicken gut microbiome revealed by metagenomics and culture.</title>
        <authorList>
            <person name="Gilroy R."/>
            <person name="Ravi A."/>
            <person name="Getino M."/>
            <person name="Pursley I."/>
            <person name="Horton D.L."/>
            <person name="Alikhan N.F."/>
            <person name="Baker D."/>
            <person name="Gharbi K."/>
            <person name="Hall N."/>
            <person name="Watson M."/>
            <person name="Adriaenssens E.M."/>
            <person name="Foster-Nyarko E."/>
            <person name="Jarju S."/>
            <person name="Secka A."/>
            <person name="Antonio M."/>
            <person name="Oren A."/>
            <person name="Chaudhuri R.R."/>
            <person name="La Ragione R."/>
            <person name="Hildebrand F."/>
            <person name="Pallen M.J."/>
        </authorList>
    </citation>
    <scope>NUCLEOTIDE SEQUENCE</scope>
    <source>
        <strain evidence="4">CHK199-9574</strain>
    </source>
</reference>
<evidence type="ECO:0000259" key="3">
    <source>
        <dbReference type="SMART" id="SM00062"/>
    </source>
</evidence>
<feature type="domain" description="Solute-binding protein family 3/N-terminal" evidence="3">
    <location>
        <begin position="37"/>
        <end position="261"/>
    </location>
</feature>
<accession>A0A9D1ZB07</accession>
<dbReference type="PANTHER" id="PTHR35936:SF19">
    <property type="entry name" value="AMINO-ACID-BINDING PROTEIN YXEM-RELATED"/>
    <property type="match status" value="1"/>
</dbReference>
<name>A0A9D1ZB07_9FIRM</name>
<feature type="chain" id="PRO_5039110983" evidence="2">
    <location>
        <begin position="23"/>
        <end position="261"/>
    </location>
</feature>
<sequence>MKKLLALMLTLVLGVCGLSVFTACGKIEPIPETEGYTLKIGYTKYEPMNYFDENNKFVGHDTEFAQKVCADLGYNPKFIEIDWNSKETSLNAGEIDLIWNGMTITDELKEKILISDPYLENQQVIVVKKDSANKFKSVEDLAKASSIAYEKGSAADTLISENEALKDVTKVECSAQRDAFLEVFANTSEVAVVDVTMAKAMTSPGTDYSASLTYTDIGFEKEEYGIGMRKIDTRLCEKINNLIAQYKEDGTLEALYDKYIA</sequence>
<proteinExistence type="predicted"/>
<dbReference type="AlphaFoldDB" id="A0A9D1ZB07"/>
<dbReference type="Gene3D" id="3.40.190.10">
    <property type="entry name" value="Periplasmic binding protein-like II"/>
    <property type="match status" value="2"/>
</dbReference>
<evidence type="ECO:0000313" key="4">
    <source>
        <dbReference type="EMBL" id="HIY78083.1"/>
    </source>
</evidence>
<comment type="caution">
    <text evidence="4">The sequence shown here is derived from an EMBL/GenBank/DDBJ whole genome shotgun (WGS) entry which is preliminary data.</text>
</comment>
<dbReference type="SMART" id="SM00062">
    <property type="entry name" value="PBPb"/>
    <property type="match status" value="1"/>
</dbReference>
<dbReference type="PANTHER" id="PTHR35936">
    <property type="entry name" value="MEMBRANE-BOUND LYTIC MUREIN TRANSGLYCOSYLASE F"/>
    <property type="match status" value="1"/>
</dbReference>
<dbReference type="Proteomes" id="UP000824135">
    <property type="component" value="Unassembled WGS sequence"/>
</dbReference>
<dbReference type="Pfam" id="PF00497">
    <property type="entry name" value="SBP_bac_3"/>
    <property type="match status" value="1"/>
</dbReference>
<evidence type="ECO:0000256" key="1">
    <source>
        <dbReference type="ARBA" id="ARBA00022729"/>
    </source>
</evidence>
<evidence type="ECO:0000313" key="5">
    <source>
        <dbReference type="Proteomes" id="UP000824135"/>
    </source>
</evidence>
<organism evidence="4 5">
    <name type="scientific">Candidatus Borkfalkia excrementavium</name>
    <dbReference type="NCBI Taxonomy" id="2838505"/>
    <lineage>
        <taxon>Bacteria</taxon>
        <taxon>Bacillati</taxon>
        <taxon>Bacillota</taxon>
        <taxon>Clostridia</taxon>
        <taxon>Christensenellales</taxon>
        <taxon>Christensenellaceae</taxon>
        <taxon>Candidatus Borkfalkia</taxon>
    </lineage>
</organism>
<protein>
    <submittedName>
        <fullName evidence="4">Transporter substrate-binding domain-containing protein</fullName>
    </submittedName>
</protein>
<dbReference type="EMBL" id="DXCO01000027">
    <property type="protein sequence ID" value="HIY78083.1"/>
    <property type="molecule type" value="Genomic_DNA"/>
</dbReference>
<gene>
    <name evidence="4" type="ORF">H9728_03475</name>
</gene>
<dbReference type="InterPro" id="IPR001638">
    <property type="entry name" value="Solute-binding_3/MltF_N"/>
</dbReference>